<organism evidence="2">
    <name type="scientific">Cuerna arida</name>
    <dbReference type="NCBI Taxonomy" id="1464854"/>
    <lineage>
        <taxon>Eukaryota</taxon>
        <taxon>Metazoa</taxon>
        <taxon>Ecdysozoa</taxon>
        <taxon>Arthropoda</taxon>
        <taxon>Hexapoda</taxon>
        <taxon>Insecta</taxon>
        <taxon>Pterygota</taxon>
        <taxon>Neoptera</taxon>
        <taxon>Paraneoptera</taxon>
        <taxon>Hemiptera</taxon>
        <taxon>Auchenorrhyncha</taxon>
        <taxon>Membracoidea</taxon>
        <taxon>Cicadellidae</taxon>
        <taxon>Cicadellinae</taxon>
        <taxon>Proconiini</taxon>
        <taxon>Cuerna</taxon>
    </lineage>
</organism>
<name>A0A1B6FQH6_9HEMI</name>
<dbReference type="Pfam" id="PF17906">
    <property type="entry name" value="HTH_48"/>
    <property type="match status" value="1"/>
</dbReference>
<evidence type="ECO:0000313" key="2">
    <source>
        <dbReference type="EMBL" id="JAS52448.1"/>
    </source>
</evidence>
<feature type="domain" description="Mos1 transposase HTH" evidence="1">
    <location>
        <begin position="47"/>
        <end position="86"/>
    </location>
</feature>
<proteinExistence type="predicted"/>
<accession>A0A1B6FQH6</accession>
<dbReference type="AlphaFoldDB" id="A0A1B6FQH6"/>
<dbReference type="InterPro" id="IPR041426">
    <property type="entry name" value="Mos1_HTH"/>
</dbReference>
<evidence type="ECO:0000259" key="1">
    <source>
        <dbReference type="Pfam" id="PF17906"/>
    </source>
</evidence>
<sequence>TVIACAAFCPSLFLQFEVSLVAVRSRYLISQCFKMAALIENPAKCEVRSVIRFLNAQQVKPIEIYRQIKAVYGKDVMNESSVRKWCIMFNQGRTNVHDEDR</sequence>
<feature type="non-terminal residue" evidence="2">
    <location>
        <position position="101"/>
    </location>
</feature>
<dbReference type="EMBL" id="GECZ01017321">
    <property type="protein sequence ID" value="JAS52448.1"/>
    <property type="molecule type" value="Transcribed_RNA"/>
</dbReference>
<dbReference type="Gene3D" id="1.10.10.1450">
    <property type="match status" value="1"/>
</dbReference>
<reference evidence="2" key="1">
    <citation type="submission" date="2015-11" db="EMBL/GenBank/DDBJ databases">
        <title>De novo transcriptome assembly of four potential Pierce s Disease insect vectors from Arizona vineyards.</title>
        <authorList>
            <person name="Tassone E.E."/>
        </authorList>
    </citation>
    <scope>NUCLEOTIDE SEQUENCE</scope>
</reference>
<gene>
    <name evidence="2" type="ORF">g.40369</name>
</gene>
<feature type="non-terminal residue" evidence="2">
    <location>
        <position position="1"/>
    </location>
</feature>
<protein>
    <recommendedName>
        <fullName evidence="1">Mos1 transposase HTH domain-containing protein</fullName>
    </recommendedName>
</protein>